<evidence type="ECO:0000256" key="3">
    <source>
        <dbReference type="ARBA" id="ARBA00022630"/>
    </source>
</evidence>
<reference evidence="7 8" key="1">
    <citation type="submission" date="2018-08" db="EMBL/GenBank/DDBJ databases">
        <title>Aphanomyces genome sequencing and annotation.</title>
        <authorList>
            <person name="Minardi D."/>
            <person name="Oidtmann B."/>
            <person name="Van Der Giezen M."/>
            <person name="Studholme D.J."/>
        </authorList>
    </citation>
    <scope>NUCLEOTIDE SEQUENCE [LARGE SCALE GENOMIC DNA]</scope>
    <source>
        <strain evidence="7 8">NJM0002</strain>
    </source>
</reference>
<dbReference type="AlphaFoldDB" id="A0A418B6I2"/>
<dbReference type="EMBL" id="QUSY01000061">
    <property type="protein sequence ID" value="RHY33727.1"/>
    <property type="molecule type" value="Genomic_DNA"/>
</dbReference>
<evidence type="ECO:0000313" key="8">
    <source>
        <dbReference type="Proteomes" id="UP000285060"/>
    </source>
</evidence>
<dbReference type="SUPFAM" id="SSF55103">
    <property type="entry name" value="FAD-linked oxidases, C-terminal domain"/>
    <property type="match status" value="1"/>
</dbReference>
<dbReference type="Gene3D" id="1.10.45.10">
    <property type="entry name" value="Vanillyl-alcohol Oxidase, Chain A, domain 4"/>
    <property type="match status" value="1"/>
</dbReference>
<keyword evidence="5" id="KW-0560">Oxidoreductase</keyword>
<comment type="cofactor">
    <cofactor evidence="1">
        <name>FAD</name>
        <dbReference type="ChEBI" id="CHEBI:57692"/>
    </cofactor>
</comment>
<comment type="similarity">
    <text evidence="2">Belongs to the FAD-binding oxidoreductase/transferase type 4 family.</text>
</comment>
<protein>
    <recommendedName>
        <fullName evidence="6">FAD-binding oxidoreductase/transferase type 4 C-terminal domain-containing protein</fullName>
    </recommendedName>
</protein>
<sequence>MLPFLPDDYPKIQAFSDRLIERALKAGGTCTGEHGIGLGKKKYLELEHGGPTMDVMRAIKHALDPHAILNPGKLF</sequence>
<dbReference type="GO" id="GO:0008720">
    <property type="term" value="F:D-lactate dehydrogenase (NAD+) activity"/>
    <property type="evidence" value="ECO:0007669"/>
    <property type="project" value="TreeGrafter"/>
</dbReference>
<proteinExistence type="inferred from homology"/>
<accession>A0A418B6I2</accession>
<dbReference type="InterPro" id="IPR016164">
    <property type="entry name" value="FAD-linked_Oxase-like_C"/>
</dbReference>
<keyword evidence="4" id="KW-0274">FAD</keyword>
<keyword evidence="3" id="KW-0285">Flavoprotein</keyword>
<dbReference type="Pfam" id="PF02913">
    <property type="entry name" value="FAD-oxidase_C"/>
    <property type="match status" value="1"/>
</dbReference>
<dbReference type="GO" id="GO:0050660">
    <property type="term" value="F:flavin adenine dinucleotide binding"/>
    <property type="evidence" value="ECO:0007669"/>
    <property type="project" value="InterPro"/>
</dbReference>
<dbReference type="GO" id="GO:0004458">
    <property type="term" value="F:D-lactate dehydrogenase (cytochrome) activity"/>
    <property type="evidence" value="ECO:0007669"/>
    <property type="project" value="TreeGrafter"/>
</dbReference>
<dbReference type="GO" id="GO:1903457">
    <property type="term" value="P:lactate catabolic process"/>
    <property type="evidence" value="ECO:0007669"/>
    <property type="project" value="TreeGrafter"/>
</dbReference>
<name>A0A418B6I2_9STRA</name>
<organism evidence="7 8">
    <name type="scientific">Aphanomyces invadans</name>
    <dbReference type="NCBI Taxonomy" id="157072"/>
    <lineage>
        <taxon>Eukaryota</taxon>
        <taxon>Sar</taxon>
        <taxon>Stramenopiles</taxon>
        <taxon>Oomycota</taxon>
        <taxon>Saprolegniomycetes</taxon>
        <taxon>Saprolegniales</taxon>
        <taxon>Verrucalvaceae</taxon>
        <taxon>Aphanomyces</taxon>
    </lineage>
</organism>
<gene>
    <name evidence="7" type="ORF">DYB32_001446</name>
</gene>
<dbReference type="FunFam" id="1.10.45.10:FF:000001">
    <property type="entry name" value="D-lactate dehydrogenase mitochondrial"/>
    <property type="match status" value="1"/>
</dbReference>
<dbReference type="PANTHER" id="PTHR11748">
    <property type="entry name" value="D-LACTATE DEHYDROGENASE"/>
    <property type="match status" value="1"/>
</dbReference>
<comment type="caution">
    <text evidence="7">The sequence shown here is derived from an EMBL/GenBank/DDBJ whole genome shotgun (WGS) entry which is preliminary data.</text>
</comment>
<dbReference type="InterPro" id="IPR016171">
    <property type="entry name" value="Vanillyl_alc_oxidase_C-sub2"/>
</dbReference>
<dbReference type="InterPro" id="IPR004113">
    <property type="entry name" value="FAD-bd_oxidored_4_C"/>
</dbReference>
<dbReference type="VEuPathDB" id="FungiDB:H310_00750"/>
<evidence type="ECO:0000256" key="4">
    <source>
        <dbReference type="ARBA" id="ARBA00022827"/>
    </source>
</evidence>
<keyword evidence="8" id="KW-1185">Reference proteome</keyword>
<evidence type="ECO:0000259" key="6">
    <source>
        <dbReference type="Pfam" id="PF02913"/>
    </source>
</evidence>
<dbReference type="Proteomes" id="UP000285060">
    <property type="component" value="Unassembled WGS sequence"/>
</dbReference>
<evidence type="ECO:0000313" key="7">
    <source>
        <dbReference type="EMBL" id="RHY33727.1"/>
    </source>
</evidence>
<feature type="domain" description="FAD-binding oxidoreductase/transferase type 4 C-terminal" evidence="6">
    <location>
        <begin position="7"/>
        <end position="74"/>
    </location>
</feature>
<evidence type="ECO:0000256" key="1">
    <source>
        <dbReference type="ARBA" id="ARBA00001974"/>
    </source>
</evidence>
<evidence type="ECO:0000256" key="5">
    <source>
        <dbReference type="ARBA" id="ARBA00023002"/>
    </source>
</evidence>
<evidence type="ECO:0000256" key="2">
    <source>
        <dbReference type="ARBA" id="ARBA00008000"/>
    </source>
</evidence>
<dbReference type="PANTHER" id="PTHR11748:SF111">
    <property type="entry name" value="D-LACTATE DEHYDROGENASE, MITOCHONDRIAL-RELATED"/>
    <property type="match status" value="1"/>
</dbReference>